<dbReference type="NCBIfam" id="TIGR00738">
    <property type="entry name" value="rrf2_super"/>
    <property type="match status" value="1"/>
</dbReference>
<gene>
    <name evidence="2" type="ORF">DF286_03640</name>
</gene>
<dbReference type="OrthoDB" id="9802344at2"/>
<dbReference type="InterPro" id="IPR036390">
    <property type="entry name" value="WH_DNA-bd_sf"/>
</dbReference>
<dbReference type="Pfam" id="PF02082">
    <property type="entry name" value="Rrf2"/>
    <property type="match status" value="1"/>
</dbReference>
<dbReference type="SUPFAM" id="SSF46785">
    <property type="entry name" value="Winged helix' DNA-binding domain"/>
    <property type="match status" value="1"/>
</dbReference>
<keyword evidence="1" id="KW-0238">DNA-binding</keyword>
<dbReference type="PANTHER" id="PTHR33221">
    <property type="entry name" value="WINGED HELIX-TURN-HELIX TRANSCRIPTIONAL REGULATOR, RRF2 FAMILY"/>
    <property type="match status" value="1"/>
</dbReference>
<dbReference type="PANTHER" id="PTHR33221:SF4">
    <property type="entry name" value="HTH-TYPE TRANSCRIPTIONAL REPRESSOR NSRR"/>
    <property type="match status" value="1"/>
</dbReference>
<dbReference type="InterPro" id="IPR000944">
    <property type="entry name" value="Tscrpt_reg_Rrf2"/>
</dbReference>
<evidence type="ECO:0000256" key="1">
    <source>
        <dbReference type="ARBA" id="ARBA00023125"/>
    </source>
</evidence>
<reference evidence="2 3" key="1">
    <citation type="submission" date="2018-05" db="EMBL/GenBank/DDBJ databases">
        <title>Genome of Sphingosinicella humi QZX222.</title>
        <authorList>
            <person name="Qiao Z."/>
            <person name="Wang G."/>
        </authorList>
    </citation>
    <scope>NUCLEOTIDE SEQUENCE [LARGE SCALE GENOMIC DNA]</scope>
    <source>
        <strain evidence="2 3">QZX222</strain>
    </source>
</reference>
<evidence type="ECO:0000313" key="2">
    <source>
        <dbReference type="EMBL" id="PWG02061.1"/>
    </source>
</evidence>
<dbReference type="PROSITE" id="PS51197">
    <property type="entry name" value="HTH_RRF2_2"/>
    <property type="match status" value="1"/>
</dbReference>
<dbReference type="AlphaFoldDB" id="A0A2U2J193"/>
<dbReference type="EMBL" id="QFFF01000001">
    <property type="protein sequence ID" value="PWG02061.1"/>
    <property type="molecule type" value="Genomic_DNA"/>
</dbReference>
<dbReference type="GO" id="GO:0003677">
    <property type="term" value="F:DNA binding"/>
    <property type="evidence" value="ECO:0007669"/>
    <property type="project" value="UniProtKB-KW"/>
</dbReference>
<keyword evidence="3" id="KW-1185">Reference proteome</keyword>
<organism evidence="2 3">
    <name type="scientific">Allosphingosinicella humi</name>
    <dbReference type="NCBI Taxonomy" id="2068657"/>
    <lineage>
        <taxon>Bacteria</taxon>
        <taxon>Pseudomonadati</taxon>
        <taxon>Pseudomonadota</taxon>
        <taxon>Alphaproteobacteria</taxon>
        <taxon>Sphingomonadales</taxon>
        <taxon>Sphingomonadaceae</taxon>
        <taxon>Allosphingosinicella</taxon>
    </lineage>
</organism>
<name>A0A2U2J193_9SPHN</name>
<dbReference type="Proteomes" id="UP000245916">
    <property type="component" value="Unassembled WGS sequence"/>
</dbReference>
<comment type="caution">
    <text evidence="2">The sequence shown here is derived from an EMBL/GenBank/DDBJ whole genome shotgun (WGS) entry which is preliminary data.</text>
</comment>
<dbReference type="InterPro" id="IPR036388">
    <property type="entry name" value="WH-like_DNA-bd_sf"/>
</dbReference>
<accession>A0A2U2J193</accession>
<dbReference type="Gene3D" id="1.10.10.10">
    <property type="entry name" value="Winged helix-like DNA-binding domain superfamily/Winged helix DNA-binding domain"/>
    <property type="match status" value="1"/>
</dbReference>
<protein>
    <submittedName>
        <fullName evidence="2">Rrf2 family transcriptional regulator</fullName>
    </submittedName>
</protein>
<sequence>MRLTLHTDYALRVLIYAGTHADRLCSVSEIAKAYGVSRNHLVKVVHGLGRAGFLESARGRSGGVRLARPAAKIRVGDVVRHAEDGFDLIDCGPCRITGACRLPGMLGEALAAFVGVLDRYTLADLVEQPAEIRAMLAEIQGLPSGASSGSARALREGAGA</sequence>
<dbReference type="GO" id="GO:0005829">
    <property type="term" value="C:cytosol"/>
    <property type="evidence" value="ECO:0007669"/>
    <property type="project" value="TreeGrafter"/>
</dbReference>
<dbReference type="GO" id="GO:0003700">
    <property type="term" value="F:DNA-binding transcription factor activity"/>
    <property type="evidence" value="ECO:0007669"/>
    <property type="project" value="TreeGrafter"/>
</dbReference>
<proteinExistence type="predicted"/>
<dbReference type="RefSeq" id="WP_109270201.1">
    <property type="nucleotide sequence ID" value="NZ_QFFF01000001.1"/>
</dbReference>
<evidence type="ECO:0000313" key="3">
    <source>
        <dbReference type="Proteomes" id="UP000245916"/>
    </source>
</evidence>